<dbReference type="Proteomes" id="UP000391834">
    <property type="component" value="Unassembled WGS sequence"/>
</dbReference>
<dbReference type="InterPro" id="IPR041698">
    <property type="entry name" value="Methyltransf_25"/>
</dbReference>
<feature type="domain" description="Methyltransferase" evidence="1">
    <location>
        <begin position="38"/>
        <end position="133"/>
    </location>
</feature>
<comment type="caution">
    <text evidence="2">The sequence shown here is derived from an EMBL/GenBank/DDBJ whole genome shotgun (WGS) entry which is preliminary data.</text>
</comment>
<dbReference type="OrthoDB" id="9789123at2"/>
<dbReference type="Pfam" id="PF13649">
    <property type="entry name" value="Methyltransf_25"/>
    <property type="match status" value="1"/>
</dbReference>
<evidence type="ECO:0000313" key="2">
    <source>
        <dbReference type="EMBL" id="GET31381.1"/>
    </source>
</evidence>
<dbReference type="AlphaFoldDB" id="A0A5M4AV30"/>
<organism evidence="2 3">
    <name type="scientific">Prolixibacter bellariivorans</name>
    <dbReference type="NCBI Taxonomy" id="314319"/>
    <lineage>
        <taxon>Bacteria</taxon>
        <taxon>Pseudomonadati</taxon>
        <taxon>Bacteroidota</taxon>
        <taxon>Bacteroidia</taxon>
        <taxon>Marinilabiliales</taxon>
        <taxon>Prolixibacteraceae</taxon>
        <taxon>Prolixibacter</taxon>
    </lineage>
</organism>
<dbReference type="InterPro" id="IPR029063">
    <property type="entry name" value="SAM-dependent_MTases_sf"/>
</dbReference>
<dbReference type="Gene3D" id="3.40.50.150">
    <property type="entry name" value="Vaccinia Virus protein VP39"/>
    <property type="match status" value="1"/>
</dbReference>
<protein>
    <recommendedName>
        <fullName evidence="1">Methyltransferase domain-containing protein</fullName>
    </recommendedName>
</protein>
<proteinExistence type="predicted"/>
<sequence>MKETIKFDKVADIYDFYVNVDFDIPFFLKETEGFGKEILELMCGTGRVSIPLLKSGRKMTCVDYSKGMLNSFNKKINNEGYSVDLVEMDVTNLKLNKKFELIILPFHSLSEILTTEKQQEALKCISDHLETGGTFILTLQNPKNRLKQADGKMRVIGKFSVDKDKEMVLSYTNHYNEKENIVSGYQFYEIYNSENIMTEKRYLEINFKPIRLGSLREMISKTDMEITTIYGDYSYGKFDIQESDFMICKLTKK</sequence>
<keyword evidence="3" id="KW-1185">Reference proteome</keyword>
<name>A0A5M4AV30_9BACT</name>
<evidence type="ECO:0000259" key="1">
    <source>
        <dbReference type="Pfam" id="PF13649"/>
    </source>
</evidence>
<dbReference type="RefSeq" id="WP_025865033.1">
    <property type="nucleotide sequence ID" value="NZ_BLAX01000001.1"/>
</dbReference>
<dbReference type="Gene3D" id="2.20.25.110">
    <property type="entry name" value="S-adenosyl-L-methionine-dependent methyltransferases"/>
    <property type="match status" value="1"/>
</dbReference>
<accession>A0A5M4AV30</accession>
<reference evidence="2 3" key="1">
    <citation type="submission" date="2019-10" db="EMBL/GenBank/DDBJ databases">
        <title>Prolixibacter strains distinguished by the presence of nitrate reductase genes were adept at nitrate-dependent anaerobic corrosion of metallic iron and carbon steel.</title>
        <authorList>
            <person name="Iino T."/>
            <person name="Shono N."/>
            <person name="Ito K."/>
            <person name="Nakamura R."/>
            <person name="Sueoka K."/>
            <person name="Harayama S."/>
            <person name="Ohkuma M."/>
        </authorList>
    </citation>
    <scope>NUCLEOTIDE SEQUENCE [LARGE SCALE GENOMIC DNA]</scope>
    <source>
        <strain evidence="2 3">JCM 13498</strain>
    </source>
</reference>
<dbReference type="SUPFAM" id="SSF53335">
    <property type="entry name" value="S-adenosyl-L-methionine-dependent methyltransferases"/>
    <property type="match status" value="1"/>
</dbReference>
<dbReference type="CDD" id="cd02440">
    <property type="entry name" value="AdoMet_MTases"/>
    <property type="match status" value="1"/>
</dbReference>
<dbReference type="EMBL" id="BLAX01000001">
    <property type="protein sequence ID" value="GET31381.1"/>
    <property type="molecule type" value="Genomic_DNA"/>
</dbReference>
<evidence type="ECO:0000313" key="3">
    <source>
        <dbReference type="Proteomes" id="UP000391834"/>
    </source>
</evidence>
<gene>
    <name evidence="2" type="ORF">PbJCM13498_02440</name>
</gene>